<sequence length="138" mass="15228">MNASTSDGGIPLLTEVIAKSDPEPETAPAQAPAPAPEAAPAAPEPIAVLEQRASDEWSEERWTRLEDDLRERVLQQVLGRIDFVLEQRVRDSLADVLQLAVSNLANDIRDGLHQTMREVVTRAVSQEITKIQALKKQK</sequence>
<gene>
    <name evidence="2" type="ORF">SAMN06265795_11114</name>
</gene>
<keyword evidence="3" id="KW-1185">Reference proteome</keyword>
<dbReference type="RefSeq" id="WP_089400230.1">
    <property type="nucleotide sequence ID" value="NZ_FZOT01000011.1"/>
</dbReference>
<organism evidence="2 3">
    <name type="scientific">Noviherbaspirillum humi</name>
    <dbReference type="NCBI Taxonomy" id="1688639"/>
    <lineage>
        <taxon>Bacteria</taxon>
        <taxon>Pseudomonadati</taxon>
        <taxon>Pseudomonadota</taxon>
        <taxon>Betaproteobacteria</taxon>
        <taxon>Burkholderiales</taxon>
        <taxon>Oxalobacteraceae</taxon>
        <taxon>Noviherbaspirillum</taxon>
    </lineage>
</organism>
<proteinExistence type="predicted"/>
<evidence type="ECO:0000313" key="3">
    <source>
        <dbReference type="Proteomes" id="UP000198284"/>
    </source>
</evidence>
<dbReference type="AlphaFoldDB" id="A0A239IXL3"/>
<evidence type="ECO:0000313" key="2">
    <source>
        <dbReference type="EMBL" id="SNS98299.1"/>
    </source>
</evidence>
<accession>A0A239IXL3</accession>
<name>A0A239IXL3_9BURK</name>
<evidence type="ECO:0000256" key="1">
    <source>
        <dbReference type="SAM" id="MobiDB-lite"/>
    </source>
</evidence>
<feature type="region of interest" description="Disordered" evidence="1">
    <location>
        <begin position="1"/>
        <end position="44"/>
    </location>
</feature>
<reference evidence="2 3" key="1">
    <citation type="submission" date="2017-06" db="EMBL/GenBank/DDBJ databases">
        <authorList>
            <person name="Kim H.J."/>
            <person name="Triplett B.A."/>
        </authorList>
    </citation>
    <scope>NUCLEOTIDE SEQUENCE [LARGE SCALE GENOMIC DNA]</scope>
    <source>
        <strain evidence="2 3">U15</strain>
    </source>
</reference>
<dbReference type="Proteomes" id="UP000198284">
    <property type="component" value="Unassembled WGS sequence"/>
</dbReference>
<dbReference type="EMBL" id="FZOT01000011">
    <property type="protein sequence ID" value="SNS98299.1"/>
    <property type="molecule type" value="Genomic_DNA"/>
</dbReference>
<protein>
    <submittedName>
        <fullName evidence="2">Uncharacterized protein</fullName>
    </submittedName>
</protein>
<dbReference type="OrthoDB" id="8779130at2"/>